<accession>W8BPP7</accession>
<dbReference type="Gene3D" id="3.80.10.10">
    <property type="entry name" value="Ribonuclease Inhibitor"/>
    <property type="match status" value="1"/>
</dbReference>
<dbReference type="EMBL" id="GAMC01003370">
    <property type="protein sequence ID" value="JAC03186.1"/>
    <property type="molecule type" value="mRNA"/>
</dbReference>
<dbReference type="SUPFAM" id="SSF52047">
    <property type="entry name" value="RNI-like"/>
    <property type="match status" value="1"/>
</dbReference>
<organism evidence="1">
    <name type="scientific">Ceratitis capitata</name>
    <name type="common">Mediterranean fruit fly</name>
    <name type="synonym">Tephritis capitata</name>
    <dbReference type="NCBI Taxonomy" id="7213"/>
    <lineage>
        <taxon>Eukaryota</taxon>
        <taxon>Metazoa</taxon>
        <taxon>Ecdysozoa</taxon>
        <taxon>Arthropoda</taxon>
        <taxon>Hexapoda</taxon>
        <taxon>Insecta</taxon>
        <taxon>Pterygota</taxon>
        <taxon>Neoptera</taxon>
        <taxon>Endopterygota</taxon>
        <taxon>Diptera</taxon>
        <taxon>Brachycera</taxon>
        <taxon>Muscomorpha</taxon>
        <taxon>Tephritoidea</taxon>
        <taxon>Tephritidae</taxon>
        <taxon>Ceratitis</taxon>
        <taxon>Ceratitis</taxon>
    </lineage>
</organism>
<dbReference type="OrthoDB" id="6492012at2759"/>
<dbReference type="AlphaFoldDB" id="W8BPP7"/>
<sequence>MYQFIEQIEIKVNPAYSWLQPDTDEACKREPDNATLKSLSNENSPPDDSNILPIALANEPINSIFSINVYCIVAIFRQLKPGAQMRLVRTNKRFLEVFKTYSCFEHKRFNLNQLNEMTLWEIRDLLQYAGKYMVEMRGSLPFKNRTTIMNFIRKCCPKLKKLQITNCGLKLTSFKNFIKSFSHLRTLDFTDGCLEDKHIQACQNVKNLDTLVLDGNVLITGKGKNSCLYIYFCS</sequence>
<protein>
    <submittedName>
        <fullName evidence="1">Uncharacterized protein</fullName>
    </submittedName>
</protein>
<reference evidence="1" key="1">
    <citation type="submission" date="2013-07" db="EMBL/GenBank/DDBJ databases">
        <authorList>
            <person name="Geib S."/>
        </authorList>
    </citation>
    <scope>NUCLEOTIDE SEQUENCE</scope>
</reference>
<evidence type="ECO:0000313" key="1">
    <source>
        <dbReference type="EMBL" id="JAC03186.1"/>
    </source>
</evidence>
<proteinExistence type="evidence at transcript level"/>
<name>W8BPP7_CERCA</name>
<reference evidence="1" key="2">
    <citation type="journal article" date="2014" name="BMC Genomics">
        <title>A genomic perspective to assessing quality of mass-reared SIT flies used in Mediterranean fruit fly (Ceratitis capitata) eradication in California.</title>
        <authorList>
            <person name="Calla B."/>
            <person name="Hall B."/>
            <person name="Hou S."/>
            <person name="Geib S.M."/>
        </authorList>
    </citation>
    <scope>NUCLEOTIDE SEQUENCE</scope>
</reference>
<dbReference type="InterPro" id="IPR032675">
    <property type="entry name" value="LRR_dom_sf"/>
</dbReference>